<dbReference type="InterPro" id="IPR001296">
    <property type="entry name" value="Glyco_trans_1"/>
</dbReference>
<reference evidence="4" key="1">
    <citation type="journal article" date="2019" name="Int. J. Syst. Evol. Microbiol.">
        <title>The Global Catalogue of Microorganisms (GCM) 10K type strain sequencing project: providing services to taxonomists for standard genome sequencing and annotation.</title>
        <authorList>
            <consortium name="The Broad Institute Genomics Platform"/>
            <consortium name="The Broad Institute Genome Sequencing Center for Infectious Disease"/>
            <person name="Wu L."/>
            <person name="Ma J."/>
        </authorList>
    </citation>
    <scope>NUCLEOTIDE SEQUENCE [LARGE SCALE GENOMIC DNA]</scope>
    <source>
        <strain evidence="4">CCUG 56331</strain>
    </source>
</reference>
<dbReference type="Gene3D" id="3.40.50.11090">
    <property type="match status" value="1"/>
</dbReference>
<comment type="caution">
    <text evidence="3">The sequence shown here is derived from an EMBL/GenBank/DDBJ whole genome shotgun (WGS) entry which is preliminary data.</text>
</comment>
<evidence type="ECO:0000313" key="4">
    <source>
        <dbReference type="Proteomes" id="UP001595978"/>
    </source>
</evidence>
<sequence length="570" mass="65666">MIQKLRSIEFQYRLSRISHAEKQRILKRNGKNGELHIVYVMTHVGVSGGVKVIFEHANRLRQLGAKVTIVTHYIKPEWFPIEADYIQVPFGLELAKGIPDCDLIVATYWDHIQPCVETGIAPVVYFEQGDFHLFDYQSMNQTLKQFIGKQFELPPFIYTVSRSAAELINSIYGREAKVFPNAIDESIFTVEGPKEMGERPYILMMGGESASFKGITYIVDAYEKLKDDFGLDLYWITPEAPSEKMKKRVTKYFVSPSQQTIASLYRGASAYVSGSTYESFSLPPLEAMACGCPVVTTDNKGVLEYAEHQVNALICRMKDSEDMVDKIKELLSSPGLKEKLIENGLETANRYNWTAIMEKILDFYQEAASYQVQPKNHLSDWEIQICQEDCLNHEDFIRFEKFLLSTNADLVKVPVIYQADKIPVIARWETAAVRRDCWDGMVETCFCPVYPSNQFQLYNMKGYQSFLLKQFEQALEEFTELQNKGDEKEQAVFGRWVILTLMRLQRKEEAKRRLKELMDQHPYNADLYKLNQLLEGQQKDAYPINILGDAANYPEFFYKVDSEGIKGVNR</sequence>
<evidence type="ECO:0000256" key="1">
    <source>
        <dbReference type="ARBA" id="ARBA00022679"/>
    </source>
</evidence>
<dbReference type="PANTHER" id="PTHR46401">
    <property type="entry name" value="GLYCOSYLTRANSFERASE WBBK-RELATED"/>
    <property type="match status" value="1"/>
</dbReference>
<dbReference type="EC" id="2.4.-.-" evidence="3"/>
<dbReference type="EMBL" id="JBHSNQ010000080">
    <property type="protein sequence ID" value="MFC5542043.1"/>
    <property type="molecule type" value="Genomic_DNA"/>
</dbReference>
<dbReference type="Proteomes" id="UP001595978">
    <property type="component" value="Unassembled WGS sequence"/>
</dbReference>
<dbReference type="Gene3D" id="3.40.50.2000">
    <property type="entry name" value="Glycogen Phosphorylase B"/>
    <property type="match status" value="1"/>
</dbReference>
<dbReference type="GO" id="GO:0016757">
    <property type="term" value="F:glycosyltransferase activity"/>
    <property type="evidence" value="ECO:0007669"/>
    <property type="project" value="UniProtKB-KW"/>
</dbReference>
<dbReference type="SUPFAM" id="SSF81901">
    <property type="entry name" value="HCP-like"/>
    <property type="match status" value="1"/>
</dbReference>
<name>A0ABW0RBV6_9BACL</name>
<proteinExistence type="predicted"/>
<dbReference type="Pfam" id="PF00534">
    <property type="entry name" value="Glycos_transf_1"/>
    <property type="match status" value="1"/>
</dbReference>
<protein>
    <submittedName>
        <fullName evidence="3">Glycosyltransferase</fullName>
        <ecNumber evidence="3">2.4.-.-</ecNumber>
    </submittedName>
</protein>
<feature type="domain" description="Glycosyl transferase family 1" evidence="2">
    <location>
        <begin position="212"/>
        <end position="344"/>
    </location>
</feature>
<dbReference type="SUPFAM" id="SSF53756">
    <property type="entry name" value="UDP-Glycosyltransferase/glycogen phosphorylase"/>
    <property type="match status" value="1"/>
</dbReference>
<keyword evidence="4" id="KW-1185">Reference proteome</keyword>
<dbReference type="CDD" id="cd03801">
    <property type="entry name" value="GT4_PimA-like"/>
    <property type="match status" value="1"/>
</dbReference>
<keyword evidence="3" id="KW-0328">Glycosyltransferase</keyword>
<gene>
    <name evidence="3" type="ORF">ACFPOH_09735</name>
</gene>
<organism evidence="3 4">
    <name type="scientific">Ureibacillus suwonensis</name>
    <dbReference type="NCBI Taxonomy" id="313007"/>
    <lineage>
        <taxon>Bacteria</taxon>
        <taxon>Bacillati</taxon>
        <taxon>Bacillota</taxon>
        <taxon>Bacilli</taxon>
        <taxon>Bacillales</taxon>
        <taxon>Caryophanaceae</taxon>
        <taxon>Ureibacillus</taxon>
    </lineage>
</organism>
<accession>A0ABW0RBV6</accession>
<keyword evidence="1 3" id="KW-0808">Transferase</keyword>
<evidence type="ECO:0000259" key="2">
    <source>
        <dbReference type="Pfam" id="PF00534"/>
    </source>
</evidence>
<dbReference type="RefSeq" id="WP_390309519.1">
    <property type="nucleotide sequence ID" value="NZ_JBHSNQ010000080.1"/>
</dbReference>
<dbReference type="PANTHER" id="PTHR46401:SF2">
    <property type="entry name" value="GLYCOSYLTRANSFERASE WBBK-RELATED"/>
    <property type="match status" value="1"/>
</dbReference>
<evidence type="ECO:0000313" key="3">
    <source>
        <dbReference type="EMBL" id="MFC5542043.1"/>
    </source>
</evidence>